<proteinExistence type="predicted"/>
<accession>A0ABM1F0J7</accession>
<dbReference type="Gene3D" id="2.60.40.3360">
    <property type="match status" value="1"/>
</dbReference>
<dbReference type="InterPro" id="IPR033540">
    <property type="entry name" value="MALT1_IG-like_dom_sf"/>
</dbReference>
<organism evidence="1 2">
    <name type="scientific">Priapulus caudatus</name>
    <name type="common">Priapulid worm</name>
    <dbReference type="NCBI Taxonomy" id="37621"/>
    <lineage>
        <taxon>Eukaryota</taxon>
        <taxon>Metazoa</taxon>
        <taxon>Ecdysozoa</taxon>
        <taxon>Scalidophora</taxon>
        <taxon>Priapulida</taxon>
        <taxon>Priapulimorpha</taxon>
        <taxon>Priapulimorphida</taxon>
        <taxon>Priapulidae</taxon>
        <taxon>Priapulus</taxon>
    </lineage>
</organism>
<reference evidence="2" key="1">
    <citation type="submission" date="2025-08" db="UniProtKB">
        <authorList>
            <consortium name="RefSeq"/>
        </authorList>
    </citation>
    <scope>IDENTIFICATION</scope>
</reference>
<dbReference type="Proteomes" id="UP000695022">
    <property type="component" value="Unplaced"/>
</dbReference>
<evidence type="ECO:0000313" key="2">
    <source>
        <dbReference type="RefSeq" id="XP_014677968.1"/>
    </source>
</evidence>
<evidence type="ECO:0000313" key="1">
    <source>
        <dbReference type="Proteomes" id="UP000695022"/>
    </source>
</evidence>
<keyword evidence="1" id="KW-1185">Reference proteome</keyword>
<dbReference type="GeneID" id="106817782"/>
<dbReference type="RefSeq" id="XP_014677968.1">
    <property type="nucleotide sequence ID" value="XM_014822482.1"/>
</dbReference>
<sequence>MTVEVSFLRPFSADSVYLSNVLVVSVRVTDLGHTQGCTAFVATVTADGGGDVASDRVAGSDNTVRTHVYNVQRLRGALYLQLQINYVMRDQSRHSIGGWIDAGLPLVASASLWKQADSRGVQSECSEDEIHSST</sequence>
<name>A0ABM1F0J7_PRICU</name>
<gene>
    <name evidence="2" type="primary">LOC106817782</name>
</gene>
<protein>
    <submittedName>
        <fullName evidence="2">Uncharacterized protein LOC106817782</fullName>
    </submittedName>
</protein>